<dbReference type="NCBIfam" id="TIGR02532">
    <property type="entry name" value="IV_pilin_GFxxxE"/>
    <property type="match status" value="1"/>
</dbReference>
<evidence type="ECO:0000313" key="2">
    <source>
        <dbReference type="EMBL" id="SMB24238.1"/>
    </source>
</evidence>
<organism evidence="2 3">
    <name type="scientific">Sterolibacterium denitrificans</name>
    <dbReference type="NCBI Taxonomy" id="157592"/>
    <lineage>
        <taxon>Bacteria</taxon>
        <taxon>Pseudomonadati</taxon>
        <taxon>Pseudomonadota</taxon>
        <taxon>Betaproteobacteria</taxon>
        <taxon>Nitrosomonadales</taxon>
        <taxon>Sterolibacteriaceae</taxon>
        <taxon>Sterolibacterium</taxon>
    </lineage>
</organism>
<protein>
    <submittedName>
        <fullName evidence="2">General secretion pathway protein H</fullName>
    </submittedName>
</protein>
<evidence type="ECO:0000313" key="3">
    <source>
        <dbReference type="Proteomes" id="UP000242886"/>
    </source>
</evidence>
<keyword evidence="1" id="KW-0812">Transmembrane</keyword>
<name>A0A7Z7MUV2_9PROT</name>
<proteinExistence type="predicted"/>
<evidence type="ECO:0000256" key="1">
    <source>
        <dbReference type="SAM" id="Phobius"/>
    </source>
</evidence>
<gene>
    <name evidence="2" type="ORF">SDENCHOL_11016</name>
</gene>
<keyword evidence="1" id="KW-1133">Transmembrane helix</keyword>
<dbReference type="InterPro" id="IPR012902">
    <property type="entry name" value="N_methyl_site"/>
</dbReference>
<dbReference type="SUPFAM" id="SSF54523">
    <property type="entry name" value="Pili subunits"/>
    <property type="match status" value="1"/>
</dbReference>
<keyword evidence="3" id="KW-1185">Reference proteome</keyword>
<sequence>MRIHPHPYPHRPQRGFSLIEMAIVLLVVGLLLGSGLGLLGAQLDLQRTRASQKILEDARESLIGFAMANGRLPCPASPVSQGIESPEGGGVCTHPYDGLLPGVTLGLPGVDGQGYLTDAWSLPANRIRYAVTTAHGSSATTTDGMRNTGMATFTPNLSVCSSASGMTASSCGAATALTNTAVAVILAPGKNAASGGSGLDEATNLAGNRFFVSHAPSASGAANGEFDDILTWLSSNVLYSRLVQAGRLP</sequence>
<accession>A0A7Z7MUV2</accession>
<dbReference type="InterPro" id="IPR045584">
    <property type="entry name" value="Pilin-like"/>
</dbReference>
<reference evidence="2" key="1">
    <citation type="submission" date="2017-03" db="EMBL/GenBank/DDBJ databases">
        <authorList>
            <consortium name="AG Boll"/>
        </authorList>
    </citation>
    <scope>NUCLEOTIDE SEQUENCE [LARGE SCALE GENOMIC DNA]</scope>
    <source>
        <strain evidence="2">Chol</strain>
    </source>
</reference>
<feature type="transmembrane region" description="Helical" evidence="1">
    <location>
        <begin position="21"/>
        <end position="43"/>
    </location>
</feature>
<keyword evidence="1" id="KW-0472">Membrane</keyword>
<dbReference type="AlphaFoldDB" id="A0A7Z7MUV2"/>
<dbReference type="RefSeq" id="WP_172954995.1">
    <property type="nucleotide sequence ID" value="NZ_LT837803.1"/>
</dbReference>
<dbReference type="EMBL" id="LT837803">
    <property type="protein sequence ID" value="SMB24238.1"/>
    <property type="molecule type" value="Genomic_DNA"/>
</dbReference>
<dbReference type="Pfam" id="PF07963">
    <property type="entry name" value="N_methyl"/>
    <property type="match status" value="1"/>
</dbReference>
<dbReference type="Proteomes" id="UP000242886">
    <property type="component" value="Chromosome SDENCHOL"/>
</dbReference>